<evidence type="ECO:0000313" key="3">
    <source>
        <dbReference type="EMBL" id="QDU22668.1"/>
    </source>
</evidence>
<feature type="compositionally biased region" description="Pro residues" evidence="1">
    <location>
        <begin position="192"/>
        <end position="203"/>
    </location>
</feature>
<feature type="signal peptide" evidence="2">
    <location>
        <begin position="1"/>
        <end position="21"/>
    </location>
</feature>
<evidence type="ECO:0000256" key="1">
    <source>
        <dbReference type="SAM" id="MobiDB-lite"/>
    </source>
</evidence>
<reference evidence="3 4" key="1">
    <citation type="submission" date="2019-02" db="EMBL/GenBank/DDBJ databases">
        <title>Deep-cultivation of Planctomycetes and their phenomic and genomic characterization uncovers novel biology.</title>
        <authorList>
            <person name="Wiegand S."/>
            <person name="Jogler M."/>
            <person name="Boedeker C."/>
            <person name="Pinto D."/>
            <person name="Vollmers J."/>
            <person name="Rivas-Marin E."/>
            <person name="Kohn T."/>
            <person name="Peeters S.H."/>
            <person name="Heuer A."/>
            <person name="Rast P."/>
            <person name="Oberbeckmann S."/>
            <person name="Bunk B."/>
            <person name="Jeske O."/>
            <person name="Meyerdierks A."/>
            <person name="Storesund J.E."/>
            <person name="Kallscheuer N."/>
            <person name="Luecker S."/>
            <person name="Lage O.M."/>
            <person name="Pohl T."/>
            <person name="Merkel B.J."/>
            <person name="Hornburger P."/>
            <person name="Mueller R.-W."/>
            <person name="Bruemmer F."/>
            <person name="Labrenz M."/>
            <person name="Spormann A.M."/>
            <person name="Op den Camp H."/>
            <person name="Overmann J."/>
            <person name="Amann R."/>
            <person name="Jetten M.S.M."/>
            <person name="Mascher T."/>
            <person name="Medema M.H."/>
            <person name="Devos D.P."/>
            <person name="Kaster A.-K."/>
            <person name="Ovreas L."/>
            <person name="Rohde M."/>
            <person name="Galperin M.Y."/>
            <person name="Jogler C."/>
        </authorList>
    </citation>
    <scope>NUCLEOTIDE SEQUENCE [LARGE SCALE GENOMIC DNA]</scope>
    <source>
        <strain evidence="3 4">ETA_A1</strain>
    </source>
</reference>
<dbReference type="Proteomes" id="UP000319576">
    <property type="component" value="Chromosome"/>
</dbReference>
<dbReference type="OrthoDB" id="291332at2"/>
<proteinExistence type="predicted"/>
<feature type="chain" id="PRO_5021986180" description="HEAT repeat domain-containing protein" evidence="2">
    <location>
        <begin position="22"/>
        <end position="228"/>
    </location>
</feature>
<dbReference type="EMBL" id="CP036273">
    <property type="protein sequence ID" value="QDU22668.1"/>
    <property type="molecule type" value="Genomic_DNA"/>
</dbReference>
<dbReference type="InterPro" id="IPR011989">
    <property type="entry name" value="ARM-like"/>
</dbReference>
<evidence type="ECO:0000313" key="4">
    <source>
        <dbReference type="Proteomes" id="UP000319576"/>
    </source>
</evidence>
<dbReference type="Pfam" id="PF13646">
    <property type="entry name" value="HEAT_2"/>
    <property type="match status" value="1"/>
</dbReference>
<organism evidence="3 4">
    <name type="scientific">Urbifossiella limnaea</name>
    <dbReference type="NCBI Taxonomy" id="2528023"/>
    <lineage>
        <taxon>Bacteria</taxon>
        <taxon>Pseudomonadati</taxon>
        <taxon>Planctomycetota</taxon>
        <taxon>Planctomycetia</taxon>
        <taxon>Gemmatales</taxon>
        <taxon>Gemmataceae</taxon>
        <taxon>Urbifossiella</taxon>
    </lineage>
</organism>
<accession>A0A517XYY1</accession>
<dbReference type="AlphaFoldDB" id="A0A517XYY1"/>
<feature type="region of interest" description="Disordered" evidence="1">
    <location>
        <begin position="185"/>
        <end position="228"/>
    </location>
</feature>
<dbReference type="InterPro" id="IPR016024">
    <property type="entry name" value="ARM-type_fold"/>
</dbReference>
<keyword evidence="2" id="KW-0732">Signal</keyword>
<name>A0A517XYY1_9BACT</name>
<evidence type="ECO:0008006" key="5">
    <source>
        <dbReference type="Google" id="ProtNLM"/>
    </source>
</evidence>
<keyword evidence="4" id="KW-1185">Reference proteome</keyword>
<gene>
    <name evidence="3" type="ORF">ETAA1_46510</name>
</gene>
<sequence precursor="true">MTVTRLAAFVLLVALAPRADANPFWSKAKGKSDAQVRTLVTTLRTDPDEKRRRAAVAELRDADPRAQADVIPALVATLQRDPAAHVRADAADVLSSYRTVFPLAGSALEAAAETDPAPVVRDLAKQALWEYHLLGYRSSRGADGFLGQTAEPPVVARAAPRPPVAQVPTVVAVRVELPRVPTPTAVSSYRPPVRPELPAPAPTGPRIILTTAPPVRLDLTEEPPLARK</sequence>
<dbReference type="Gene3D" id="1.25.10.10">
    <property type="entry name" value="Leucine-rich Repeat Variant"/>
    <property type="match status" value="1"/>
</dbReference>
<evidence type="ECO:0000256" key="2">
    <source>
        <dbReference type="SAM" id="SignalP"/>
    </source>
</evidence>
<protein>
    <recommendedName>
        <fullName evidence="5">HEAT repeat domain-containing protein</fullName>
    </recommendedName>
</protein>
<dbReference type="SUPFAM" id="SSF48371">
    <property type="entry name" value="ARM repeat"/>
    <property type="match status" value="1"/>
</dbReference>
<dbReference type="RefSeq" id="WP_145242590.1">
    <property type="nucleotide sequence ID" value="NZ_CP036273.1"/>
</dbReference>
<dbReference type="KEGG" id="uli:ETAA1_46510"/>